<reference evidence="3" key="1">
    <citation type="journal article" date="2022" name="Cell">
        <title>Repeat-based holocentromeres influence genome architecture and karyotype evolution.</title>
        <authorList>
            <person name="Hofstatter P.G."/>
            <person name="Thangavel G."/>
            <person name="Lux T."/>
            <person name="Neumann P."/>
            <person name="Vondrak T."/>
            <person name="Novak P."/>
            <person name="Zhang M."/>
            <person name="Costa L."/>
            <person name="Castellani M."/>
            <person name="Scott A."/>
            <person name="Toegelov H."/>
            <person name="Fuchs J."/>
            <person name="Mata-Sucre Y."/>
            <person name="Dias Y."/>
            <person name="Vanzela A.L.L."/>
            <person name="Huettel B."/>
            <person name="Almeida C.C.S."/>
            <person name="Simkova H."/>
            <person name="Souza G."/>
            <person name="Pedrosa-Harand A."/>
            <person name="Macas J."/>
            <person name="Mayer K.F.X."/>
            <person name="Houben A."/>
            <person name="Marques A."/>
        </authorList>
    </citation>
    <scope>NUCLEOTIDE SEQUENCE</scope>
    <source>
        <strain evidence="3">RhyBre1mFocal</strain>
    </source>
</reference>
<dbReference type="InterPro" id="IPR001810">
    <property type="entry name" value="F-box_dom"/>
</dbReference>
<feature type="domain" description="KIB1-4 beta-propeller" evidence="2">
    <location>
        <begin position="64"/>
        <end position="305"/>
    </location>
</feature>
<keyword evidence="4" id="KW-1185">Reference proteome</keyword>
<dbReference type="InterPro" id="IPR011043">
    <property type="entry name" value="Gal_Oxase/kelch_b-propeller"/>
</dbReference>
<protein>
    <recommendedName>
        <fullName evidence="5">F-box domain-containing protein</fullName>
    </recommendedName>
</protein>
<organism evidence="3 4">
    <name type="scientific">Rhynchospora breviuscula</name>
    <dbReference type="NCBI Taxonomy" id="2022672"/>
    <lineage>
        <taxon>Eukaryota</taxon>
        <taxon>Viridiplantae</taxon>
        <taxon>Streptophyta</taxon>
        <taxon>Embryophyta</taxon>
        <taxon>Tracheophyta</taxon>
        <taxon>Spermatophyta</taxon>
        <taxon>Magnoliopsida</taxon>
        <taxon>Liliopsida</taxon>
        <taxon>Poales</taxon>
        <taxon>Cyperaceae</taxon>
        <taxon>Cyperoideae</taxon>
        <taxon>Rhynchosporeae</taxon>
        <taxon>Rhynchospora</taxon>
    </lineage>
</organism>
<feature type="domain" description="F-box" evidence="1">
    <location>
        <begin position="4"/>
        <end position="38"/>
    </location>
</feature>
<dbReference type="Gene3D" id="1.20.1280.50">
    <property type="match status" value="1"/>
</dbReference>
<dbReference type="OrthoDB" id="747475at2759"/>
<evidence type="ECO:0000313" key="4">
    <source>
        <dbReference type="Proteomes" id="UP001151287"/>
    </source>
</evidence>
<dbReference type="PANTHER" id="PTHR33110">
    <property type="entry name" value="F-BOX/KELCH-REPEAT PROTEIN-RELATED"/>
    <property type="match status" value="1"/>
</dbReference>
<accession>A0A9Q0D0K6</accession>
<sequence length="345" mass="39371">MHDWSELPLDLLNFISRRLLELQDFIHFRAVCKRWRSAAPVADHPRQLPWVVGKRAVSQSNVQFLSLSTGKIYSVECNEAKGKQLLGSSHDYMLSFDPERRLLSLLNPLTRKEIHLPPTDSEWHRPLYIGPDPVQSGDDVVICWSSLDVLTVGLCQPGDQEWKKIQISGGVDGQTYYKDMYYVTERETLATKIMDIKTGSTLSIIPAPICTSTGHPCCLEYLIVSSGEVLGVSGYNGARGKIENYVFDVYQLDDKNKIPRWIKIDSIGDRILFLDDTIGFCLSASEFNNEDLKGDCIYFIAYLYDDWFFCFEFPLCRYNMKNPRVETVDDALLGDTSSWFFPSIL</sequence>
<name>A0A9Q0D0K6_9POAL</name>
<dbReference type="InterPro" id="IPR036047">
    <property type="entry name" value="F-box-like_dom_sf"/>
</dbReference>
<dbReference type="SUPFAM" id="SSF50965">
    <property type="entry name" value="Galactose oxidase, central domain"/>
    <property type="match status" value="1"/>
</dbReference>
<proteinExistence type="predicted"/>
<dbReference type="EMBL" id="JAMQYH010000001">
    <property type="protein sequence ID" value="KAJ1703598.1"/>
    <property type="molecule type" value="Genomic_DNA"/>
</dbReference>
<dbReference type="Proteomes" id="UP001151287">
    <property type="component" value="Unassembled WGS sequence"/>
</dbReference>
<dbReference type="Pfam" id="PF03478">
    <property type="entry name" value="Beta-prop_KIB1-4"/>
    <property type="match status" value="1"/>
</dbReference>
<evidence type="ECO:0000313" key="3">
    <source>
        <dbReference type="EMBL" id="KAJ1703598.1"/>
    </source>
</evidence>
<dbReference type="PANTHER" id="PTHR33110:SF134">
    <property type="entry name" value="OS09G0565350 PROTEIN"/>
    <property type="match status" value="1"/>
</dbReference>
<gene>
    <name evidence="3" type="ORF">LUZ63_003377</name>
</gene>
<dbReference type="SUPFAM" id="SSF81383">
    <property type="entry name" value="F-box domain"/>
    <property type="match status" value="1"/>
</dbReference>
<comment type="caution">
    <text evidence="3">The sequence shown here is derived from an EMBL/GenBank/DDBJ whole genome shotgun (WGS) entry which is preliminary data.</text>
</comment>
<dbReference type="AlphaFoldDB" id="A0A9Q0D0K6"/>
<evidence type="ECO:0008006" key="5">
    <source>
        <dbReference type="Google" id="ProtNLM"/>
    </source>
</evidence>
<evidence type="ECO:0000259" key="2">
    <source>
        <dbReference type="Pfam" id="PF03478"/>
    </source>
</evidence>
<dbReference type="Pfam" id="PF00646">
    <property type="entry name" value="F-box"/>
    <property type="match status" value="1"/>
</dbReference>
<dbReference type="InterPro" id="IPR005174">
    <property type="entry name" value="KIB1-4_b-propeller"/>
</dbReference>
<evidence type="ECO:0000259" key="1">
    <source>
        <dbReference type="Pfam" id="PF00646"/>
    </source>
</evidence>